<evidence type="ECO:0000313" key="2">
    <source>
        <dbReference type="EMBL" id="CAI8029986.1"/>
    </source>
</evidence>
<dbReference type="Pfam" id="PF16487">
    <property type="entry name" value="ArgoMid"/>
    <property type="match status" value="1"/>
</dbReference>
<reference evidence="2" key="1">
    <citation type="submission" date="2023-03" db="EMBL/GenBank/DDBJ databases">
        <authorList>
            <person name="Steffen K."/>
            <person name="Cardenas P."/>
        </authorList>
    </citation>
    <scope>NUCLEOTIDE SEQUENCE</scope>
</reference>
<protein>
    <submittedName>
        <fullName evidence="2">Protein argonaute-3</fullName>
    </submittedName>
</protein>
<keyword evidence="3" id="KW-1185">Reference proteome</keyword>
<dbReference type="InterPro" id="IPR032473">
    <property type="entry name" value="Argonaute_Mid_dom"/>
</dbReference>
<sequence>MVTVTGRILPPPLLQYGGKVQARIQAQPERGVWDMRGKQFHRGVEIHCWALAVFAQYRLCPEEKLQSVIPTPLSPSLSLSHPLSYALLYPSFLCHPLYSFTPFFPLVFTYTSLSSAAGILYSNCVASAAMPVSTKITVYSV</sequence>
<evidence type="ECO:0000259" key="1">
    <source>
        <dbReference type="Pfam" id="PF16487"/>
    </source>
</evidence>
<gene>
    <name evidence="2" type="ORF">GBAR_LOCUS17007</name>
</gene>
<dbReference type="AlphaFoldDB" id="A0AA35SJS6"/>
<organism evidence="2 3">
    <name type="scientific">Geodia barretti</name>
    <name type="common">Barrett's horny sponge</name>
    <dbReference type="NCBI Taxonomy" id="519541"/>
    <lineage>
        <taxon>Eukaryota</taxon>
        <taxon>Metazoa</taxon>
        <taxon>Porifera</taxon>
        <taxon>Demospongiae</taxon>
        <taxon>Heteroscleromorpha</taxon>
        <taxon>Tetractinellida</taxon>
        <taxon>Astrophorina</taxon>
        <taxon>Geodiidae</taxon>
        <taxon>Geodia</taxon>
    </lineage>
</organism>
<name>A0AA35SJS6_GEOBA</name>
<evidence type="ECO:0000313" key="3">
    <source>
        <dbReference type="Proteomes" id="UP001174909"/>
    </source>
</evidence>
<dbReference type="EMBL" id="CASHTH010002454">
    <property type="protein sequence ID" value="CAI8029986.1"/>
    <property type="molecule type" value="Genomic_DNA"/>
</dbReference>
<dbReference type="Proteomes" id="UP001174909">
    <property type="component" value="Unassembled WGS sequence"/>
</dbReference>
<accession>A0AA35SJS6</accession>
<feature type="domain" description="Protein argonaute Mid" evidence="1">
    <location>
        <begin position="28"/>
        <end position="69"/>
    </location>
</feature>
<proteinExistence type="predicted"/>
<comment type="caution">
    <text evidence="2">The sequence shown here is derived from an EMBL/GenBank/DDBJ whole genome shotgun (WGS) entry which is preliminary data.</text>
</comment>
<dbReference type="Gene3D" id="3.40.50.2300">
    <property type="match status" value="1"/>
</dbReference>